<evidence type="ECO:0000313" key="1">
    <source>
        <dbReference type="EMBL" id="CAJ2505972.1"/>
    </source>
</evidence>
<organism evidence="1 2">
    <name type="scientific">Anthostomella pinea</name>
    <dbReference type="NCBI Taxonomy" id="933095"/>
    <lineage>
        <taxon>Eukaryota</taxon>
        <taxon>Fungi</taxon>
        <taxon>Dikarya</taxon>
        <taxon>Ascomycota</taxon>
        <taxon>Pezizomycotina</taxon>
        <taxon>Sordariomycetes</taxon>
        <taxon>Xylariomycetidae</taxon>
        <taxon>Xylariales</taxon>
        <taxon>Xylariaceae</taxon>
        <taxon>Anthostomella</taxon>
    </lineage>
</organism>
<sequence>MGYHEQHCQICGISFNIGRIRRQGEPESAAWQYYHDDFITLGDVEDDPLDEGCSNVPRVPGTTDMDLIEHIAGPNCTCTLGYSGWRITAEEMQERLQCQCLAPKQEGWQPEPGDEEFEIEAQHCWLTGISKQGTIEFEVEGLEPVRHGLGSTEIDNSSREGTSLDGDYALPIHPHCFVMYTRMSKEKLGKVDIDGLWRLRETAGNYQTRFMDFPRRCDVDEVSEQWHNCVPGTEYLASDPLHVSGLEDMLTSCEDEISTATDVVFEARVSASDGSDPFVQLSPELRHMLFPYLDRSDVANMRLASRGFGQLPQTYFHQLISFDMPWLWEVEFMKDKIMDWHALWRKLSAADGGSDVDDKERKRWHDTLAEKYAGLQEEVNRESLAYASVEWFKRWDTIHDEALAETEAIDEVGMWPARKTGELRGLRNRRRIWGDLEEIMRRIARLPPDEEA</sequence>
<name>A0AAI8YIL7_9PEZI</name>
<keyword evidence="2" id="KW-1185">Reference proteome</keyword>
<reference evidence="1" key="1">
    <citation type="submission" date="2023-10" db="EMBL/GenBank/DDBJ databases">
        <authorList>
            <person name="Hackl T."/>
        </authorList>
    </citation>
    <scope>NUCLEOTIDE SEQUENCE</scope>
</reference>
<gene>
    <name evidence="1" type="ORF">KHLLAP_LOCUS6440</name>
</gene>
<proteinExistence type="predicted"/>
<protein>
    <submittedName>
        <fullName evidence="1">Uu.00g001020.m01.CDS01</fullName>
    </submittedName>
</protein>
<evidence type="ECO:0000313" key="2">
    <source>
        <dbReference type="Proteomes" id="UP001295740"/>
    </source>
</evidence>
<comment type="caution">
    <text evidence="1">The sequence shown here is derived from an EMBL/GenBank/DDBJ whole genome shotgun (WGS) entry which is preliminary data.</text>
</comment>
<dbReference type="EMBL" id="CAUWAG010000008">
    <property type="protein sequence ID" value="CAJ2505972.1"/>
    <property type="molecule type" value="Genomic_DNA"/>
</dbReference>
<dbReference type="Proteomes" id="UP001295740">
    <property type="component" value="Unassembled WGS sequence"/>
</dbReference>
<accession>A0AAI8YIL7</accession>
<dbReference type="AlphaFoldDB" id="A0AAI8YIL7"/>